<dbReference type="AlphaFoldDB" id="A0AAD5SSR8"/>
<dbReference type="PANTHER" id="PTHR15576">
    <property type="entry name" value="RIBITOL-5-PHOSPHATE XYLOSYLTRANSFERASE 1"/>
    <property type="match status" value="1"/>
</dbReference>
<proteinExistence type="predicted"/>
<feature type="region of interest" description="Disordered" evidence="1">
    <location>
        <begin position="186"/>
        <end position="207"/>
    </location>
</feature>
<organism evidence="2 3">
    <name type="scientific">Physocladia obscura</name>
    <dbReference type="NCBI Taxonomy" id="109957"/>
    <lineage>
        <taxon>Eukaryota</taxon>
        <taxon>Fungi</taxon>
        <taxon>Fungi incertae sedis</taxon>
        <taxon>Chytridiomycota</taxon>
        <taxon>Chytridiomycota incertae sedis</taxon>
        <taxon>Chytridiomycetes</taxon>
        <taxon>Chytridiales</taxon>
        <taxon>Chytriomycetaceae</taxon>
        <taxon>Physocladia</taxon>
    </lineage>
</organism>
<comment type="caution">
    <text evidence="2">The sequence shown here is derived from an EMBL/GenBank/DDBJ whole genome shotgun (WGS) entry which is preliminary data.</text>
</comment>
<reference evidence="2" key="1">
    <citation type="submission" date="2020-05" db="EMBL/GenBank/DDBJ databases">
        <title>Phylogenomic resolution of chytrid fungi.</title>
        <authorList>
            <person name="Stajich J.E."/>
            <person name="Amses K."/>
            <person name="Simmons R."/>
            <person name="Seto K."/>
            <person name="Myers J."/>
            <person name="Bonds A."/>
            <person name="Quandt C.A."/>
            <person name="Barry K."/>
            <person name="Liu P."/>
            <person name="Grigoriev I."/>
            <person name="Longcore J.E."/>
            <person name="James T.Y."/>
        </authorList>
    </citation>
    <scope>NUCLEOTIDE SEQUENCE</scope>
    <source>
        <strain evidence="2">JEL0513</strain>
    </source>
</reference>
<sequence>MWLHVQALVDDKIAWQLAKPHEHFNLTIFRTSAEKELKEATSREIFAAEFIENTKKTSINKNAATAVLHSAIKTGFPNIGLLNAFNVFHSHLSARSEWVLILQPDAILANPLNKRAFNDILKAYASAAQWIILFEHCGQVGAGTLLIHRMAGPLIERFLKVQKADSEEKIWTQFLKMVGKDVTIVPSRSRSGSNDNNNNNSKHQRGAGVSSIIPLEYMNNEIFTCESDWLSLKMPTSLLEDRKFTIDSRTSPDTIKMITDYFYGDLPINELTKERIRKGQLQVLNDSVDGGIENQIDRDGTVIFVDIYKVNEFVKNIGPKIKKSFVLVSGDGDECDPECVSNKEDTENFVNSPYLKHWYAMNCQGYEIAPQKMSCIPIGVKQWDNQRESLQKLYENGIGLKNGLQWAPVNLKAKNPNYVLLSFTISSNSEVRQPVHDMFCKSGAPKSREFEKIMNCMPDSSLGQYEFHRDMIEKSRFVISPHGHGLDCYRTYEALFMNVIPIVKTSTLDPLYEKLPVLILKEWEDLTVELMEDTEKQFSEMEWDFRSLYADYWYHKVRSHL</sequence>
<evidence type="ECO:0000256" key="1">
    <source>
        <dbReference type="SAM" id="MobiDB-lite"/>
    </source>
</evidence>
<protein>
    <recommendedName>
        <fullName evidence="4">Exostosin GT47 domain-containing protein</fullName>
    </recommendedName>
</protein>
<evidence type="ECO:0000313" key="2">
    <source>
        <dbReference type="EMBL" id="KAJ3101351.1"/>
    </source>
</evidence>
<dbReference type="InterPro" id="IPR055286">
    <property type="entry name" value="RXYLT1-like"/>
</dbReference>
<gene>
    <name evidence="2" type="ORF">HK100_004556</name>
</gene>
<dbReference type="GO" id="GO:0120053">
    <property type="term" value="F:ribitol beta-1,4-xylosyltransferase activity"/>
    <property type="evidence" value="ECO:0007669"/>
    <property type="project" value="InterPro"/>
</dbReference>
<dbReference type="Proteomes" id="UP001211907">
    <property type="component" value="Unassembled WGS sequence"/>
</dbReference>
<feature type="compositionally biased region" description="Low complexity" evidence="1">
    <location>
        <begin position="187"/>
        <end position="201"/>
    </location>
</feature>
<dbReference type="PANTHER" id="PTHR15576:SF1">
    <property type="entry name" value="RIBITOL-5-PHOSPHATE XYLOSYLTRANSFERASE 1"/>
    <property type="match status" value="1"/>
</dbReference>
<dbReference type="GO" id="GO:0035269">
    <property type="term" value="P:protein O-linked glycosylation via mannose"/>
    <property type="evidence" value="ECO:0007669"/>
    <property type="project" value="InterPro"/>
</dbReference>
<name>A0AAD5SSR8_9FUNG</name>
<dbReference type="GO" id="GO:0005794">
    <property type="term" value="C:Golgi apparatus"/>
    <property type="evidence" value="ECO:0007669"/>
    <property type="project" value="TreeGrafter"/>
</dbReference>
<evidence type="ECO:0000313" key="3">
    <source>
        <dbReference type="Proteomes" id="UP001211907"/>
    </source>
</evidence>
<evidence type="ECO:0008006" key="4">
    <source>
        <dbReference type="Google" id="ProtNLM"/>
    </source>
</evidence>
<dbReference type="EMBL" id="JADGJH010002227">
    <property type="protein sequence ID" value="KAJ3101351.1"/>
    <property type="molecule type" value="Genomic_DNA"/>
</dbReference>
<accession>A0AAD5SSR8</accession>
<keyword evidence="3" id="KW-1185">Reference proteome</keyword>